<sequence>MQSCSLGIIGIFRDNSHPDVLQNIKRQSGLCEGYTITLFYHGHKCSRRASMALRFYPHPPRYIIHNTYNTPIPYKLSNRLLSGSRRNAVRPHDHLYAWDRPLCQLRATSFTARTRVRIMSYSHAPGTSPSFLPRVSGTATMKPGAQQEAIRIKIRAA</sequence>
<name>A0AAN9V6M1_9ORTH</name>
<dbReference type="AlphaFoldDB" id="A0AAN9V6M1"/>
<evidence type="ECO:0000313" key="2">
    <source>
        <dbReference type="Proteomes" id="UP001378592"/>
    </source>
</evidence>
<protein>
    <submittedName>
        <fullName evidence="1">Uncharacterized protein</fullName>
    </submittedName>
</protein>
<dbReference type="Proteomes" id="UP001378592">
    <property type="component" value="Unassembled WGS sequence"/>
</dbReference>
<keyword evidence="2" id="KW-1185">Reference proteome</keyword>
<organism evidence="1 2">
    <name type="scientific">Gryllus longicercus</name>
    <dbReference type="NCBI Taxonomy" id="2509291"/>
    <lineage>
        <taxon>Eukaryota</taxon>
        <taxon>Metazoa</taxon>
        <taxon>Ecdysozoa</taxon>
        <taxon>Arthropoda</taxon>
        <taxon>Hexapoda</taxon>
        <taxon>Insecta</taxon>
        <taxon>Pterygota</taxon>
        <taxon>Neoptera</taxon>
        <taxon>Polyneoptera</taxon>
        <taxon>Orthoptera</taxon>
        <taxon>Ensifera</taxon>
        <taxon>Gryllidea</taxon>
        <taxon>Grylloidea</taxon>
        <taxon>Gryllidae</taxon>
        <taxon>Gryllinae</taxon>
        <taxon>Gryllus</taxon>
    </lineage>
</organism>
<evidence type="ECO:0000313" key="1">
    <source>
        <dbReference type="EMBL" id="KAK7789492.1"/>
    </source>
</evidence>
<gene>
    <name evidence="1" type="ORF">R5R35_002796</name>
</gene>
<reference evidence="1 2" key="1">
    <citation type="submission" date="2024-03" db="EMBL/GenBank/DDBJ databases">
        <title>The genome assembly and annotation of the cricket Gryllus longicercus Weissman &amp; Gray.</title>
        <authorList>
            <person name="Szrajer S."/>
            <person name="Gray D."/>
            <person name="Ylla G."/>
        </authorList>
    </citation>
    <scope>NUCLEOTIDE SEQUENCE [LARGE SCALE GENOMIC DNA]</scope>
    <source>
        <strain evidence="1">DAG 2021-001</strain>
        <tissue evidence="1">Whole body minus gut</tissue>
    </source>
</reference>
<comment type="caution">
    <text evidence="1">The sequence shown here is derived from an EMBL/GenBank/DDBJ whole genome shotgun (WGS) entry which is preliminary data.</text>
</comment>
<dbReference type="EMBL" id="JAZDUA010000745">
    <property type="protein sequence ID" value="KAK7789492.1"/>
    <property type="molecule type" value="Genomic_DNA"/>
</dbReference>
<accession>A0AAN9V6M1</accession>
<proteinExistence type="predicted"/>